<sequence>MNWKIPGTRRTRAIGAGAVVTTAALVAGGVAVANSAGAAEASTTKATASTRAQLIEMRTAGAKGYFYTSNQAEFLRAKKLAFKFSGQVPGYVSTVAARGTVPLFRLRMKSGSSYLLTVSTAERNKLAASGSWVYEGVIGRIPLANAAGRVKVYRVSKNGVGWRVLRTADASAAARAGWRVDGILGYLWTSK</sequence>
<organism evidence="3 4">
    <name type="scientific">Kribbella solani</name>
    <dbReference type="NCBI Taxonomy" id="236067"/>
    <lineage>
        <taxon>Bacteria</taxon>
        <taxon>Bacillati</taxon>
        <taxon>Actinomycetota</taxon>
        <taxon>Actinomycetes</taxon>
        <taxon>Propionibacteriales</taxon>
        <taxon>Kribbellaceae</taxon>
        <taxon>Kribbella</taxon>
    </lineage>
</organism>
<dbReference type="Pfam" id="PF18885">
    <property type="entry name" value="DUF5648"/>
    <property type="match status" value="1"/>
</dbReference>
<gene>
    <name evidence="3" type="ORF">HDA44_002588</name>
</gene>
<dbReference type="Proteomes" id="UP000558997">
    <property type="component" value="Unassembled WGS sequence"/>
</dbReference>
<proteinExistence type="predicted"/>
<feature type="chain" id="PRO_5032953569" description="DUF5648 domain-containing protein" evidence="1">
    <location>
        <begin position="39"/>
        <end position="191"/>
    </location>
</feature>
<feature type="domain" description="DUF5648" evidence="2">
    <location>
        <begin position="62"/>
        <end position="187"/>
    </location>
</feature>
<feature type="signal peptide" evidence="1">
    <location>
        <begin position="1"/>
        <end position="38"/>
    </location>
</feature>
<dbReference type="RefSeq" id="WP_184834105.1">
    <property type="nucleotide sequence ID" value="NZ_BAAAVN010000001.1"/>
</dbReference>
<name>A0A841DSE3_9ACTN</name>
<accession>A0A841DSE3</accession>
<dbReference type="AlphaFoldDB" id="A0A841DSE3"/>
<evidence type="ECO:0000256" key="1">
    <source>
        <dbReference type="SAM" id="SignalP"/>
    </source>
</evidence>
<keyword evidence="4" id="KW-1185">Reference proteome</keyword>
<dbReference type="EMBL" id="JACHNF010000001">
    <property type="protein sequence ID" value="MBB5979247.1"/>
    <property type="molecule type" value="Genomic_DNA"/>
</dbReference>
<evidence type="ECO:0000259" key="2">
    <source>
        <dbReference type="Pfam" id="PF18885"/>
    </source>
</evidence>
<dbReference type="InterPro" id="IPR043708">
    <property type="entry name" value="DUF5648"/>
</dbReference>
<reference evidence="3 4" key="1">
    <citation type="submission" date="2020-08" db="EMBL/GenBank/DDBJ databases">
        <title>Sequencing the genomes of 1000 actinobacteria strains.</title>
        <authorList>
            <person name="Klenk H.-P."/>
        </authorList>
    </citation>
    <scope>NUCLEOTIDE SEQUENCE [LARGE SCALE GENOMIC DNA]</scope>
    <source>
        <strain evidence="3 4">DSM 17294</strain>
    </source>
</reference>
<evidence type="ECO:0000313" key="4">
    <source>
        <dbReference type="Proteomes" id="UP000558997"/>
    </source>
</evidence>
<comment type="caution">
    <text evidence="3">The sequence shown here is derived from an EMBL/GenBank/DDBJ whole genome shotgun (WGS) entry which is preliminary data.</text>
</comment>
<protein>
    <recommendedName>
        <fullName evidence="2">DUF5648 domain-containing protein</fullName>
    </recommendedName>
</protein>
<keyword evidence="1" id="KW-0732">Signal</keyword>
<evidence type="ECO:0000313" key="3">
    <source>
        <dbReference type="EMBL" id="MBB5979247.1"/>
    </source>
</evidence>